<dbReference type="SUPFAM" id="SSF53448">
    <property type="entry name" value="Nucleotide-diphospho-sugar transferases"/>
    <property type="match status" value="1"/>
</dbReference>
<comment type="catalytic activity">
    <reaction evidence="4">
        <text>2-C-methyl-D-erythritol 4-phosphate + CTP + H(+) = 4-CDP-2-C-methyl-D-erythritol + diphosphate</text>
        <dbReference type="Rhea" id="RHEA:13429"/>
        <dbReference type="ChEBI" id="CHEBI:15378"/>
        <dbReference type="ChEBI" id="CHEBI:33019"/>
        <dbReference type="ChEBI" id="CHEBI:37563"/>
        <dbReference type="ChEBI" id="CHEBI:57823"/>
        <dbReference type="ChEBI" id="CHEBI:58262"/>
        <dbReference type="EC" id="2.7.7.60"/>
    </reaction>
</comment>
<sequence>MSLEKKVAIILAAGQGKRMNSKVQKQYMQLCGKPVLFYSLSAFQESTIDEIILVVGKGEIAYCQSEIVEKYSFNKVVKIVEGGTERYHSVYHGIKAIQNADYVYIHDGARPFISNEILDRVTVGVREYNACVVGMPVKDTIKIVDENGFVIETPSRDLVWQVQTPQVFAFALIKEAYEKLMEESIQGITDDAMVVEAILSYPIKLIEGDYTNFKITTPEDIYMAEQYLKEL</sequence>
<keyword evidence="2 4" id="KW-0548">Nucleotidyltransferase</keyword>
<dbReference type="PANTHER" id="PTHR32125:SF4">
    <property type="entry name" value="2-C-METHYL-D-ERYTHRITOL 4-PHOSPHATE CYTIDYLYLTRANSFERASE, CHLOROPLASTIC"/>
    <property type="match status" value="1"/>
</dbReference>
<organism evidence="5 6">
    <name type="scientific">Anaerosacchariphilus polymeriproducens</name>
    <dbReference type="NCBI Taxonomy" id="1812858"/>
    <lineage>
        <taxon>Bacteria</taxon>
        <taxon>Bacillati</taxon>
        <taxon>Bacillota</taxon>
        <taxon>Clostridia</taxon>
        <taxon>Lachnospirales</taxon>
        <taxon>Lachnospiraceae</taxon>
        <taxon>Anaerosacchariphilus</taxon>
    </lineage>
</organism>
<keyword evidence="6" id="KW-1185">Reference proteome</keyword>
<feature type="site" description="Transition state stabilizer" evidence="4">
    <location>
        <position position="25"/>
    </location>
</feature>
<feature type="site" description="Transition state stabilizer" evidence="4">
    <location>
        <position position="18"/>
    </location>
</feature>
<dbReference type="Proteomes" id="UP000255036">
    <property type="component" value="Unassembled WGS sequence"/>
</dbReference>
<dbReference type="PANTHER" id="PTHR32125">
    <property type="entry name" value="2-C-METHYL-D-ERYTHRITOL 4-PHOSPHATE CYTIDYLYLTRANSFERASE, CHLOROPLASTIC"/>
    <property type="match status" value="1"/>
</dbReference>
<dbReference type="OrthoDB" id="9806837at2"/>
<dbReference type="AlphaFoldDB" id="A0A371AVM2"/>
<dbReference type="InterPro" id="IPR029044">
    <property type="entry name" value="Nucleotide-diphossugar_trans"/>
</dbReference>
<dbReference type="Gene3D" id="3.90.550.10">
    <property type="entry name" value="Spore Coat Polysaccharide Biosynthesis Protein SpsA, Chain A"/>
    <property type="match status" value="1"/>
</dbReference>
<dbReference type="UniPathway" id="UPA00056">
    <property type="reaction ID" value="UER00093"/>
</dbReference>
<evidence type="ECO:0000256" key="3">
    <source>
        <dbReference type="ARBA" id="ARBA00023229"/>
    </source>
</evidence>
<dbReference type="GO" id="GO:0050518">
    <property type="term" value="F:2-C-methyl-D-erythritol 4-phosphate cytidylyltransferase activity"/>
    <property type="evidence" value="ECO:0007669"/>
    <property type="project" value="UniProtKB-UniRule"/>
</dbReference>
<keyword evidence="1 4" id="KW-0808">Transferase</keyword>
<dbReference type="GO" id="GO:0019288">
    <property type="term" value="P:isopentenyl diphosphate biosynthetic process, methylerythritol 4-phosphate pathway"/>
    <property type="evidence" value="ECO:0007669"/>
    <property type="project" value="UniProtKB-UniRule"/>
</dbReference>
<dbReference type="InterPro" id="IPR001228">
    <property type="entry name" value="IspD"/>
</dbReference>
<dbReference type="CDD" id="cd02516">
    <property type="entry name" value="CDP-ME_synthetase"/>
    <property type="match status" value="1"/>
</dbReference>
<evidence type="ECO:0000256" key="2">
    <source>
        <dbReference type="ARBA" id="ARBA00022695"/>
    </source>
</evidence>
<dbReference type="InterPro" id="IPR034683">
    <property type="entry name" value="IspD/TarI"/>
</dbReference>
<name>A0A371AVM2_9FIRM</name>
<feature type="site" description="Positions MEP for the nucleophilic attack" evidence="4">
    <location>
        <position position="156"/>
    </location>
</feature>
<dbReference type="EMBL" id="QRCT01000020">
    <property type="protein sequence ID" value="RDU23589.1"/>
    <property type="molecule type" value="Genomic_DNA"/>
</dbReference>
<dbReference type="RefSeq" id="WP_115481734.1">
    <property type="nucleotide sequence ID" value="NZ_QRCT01000020.1"/>
</dbReference>
<gene>
    <name evidence="4 5" type="primary">ispD</name>
    <name evidence="5" type="ORF">DWV06_08365</name>
</gene>
<dbReference type="Pfam" id="PF01128">
    <property type="entry name" value="IspD"/>
    <property type="match status" value="1"/>
</dbReference>
<comment type="function">
    <text evidence="4">Catalyzes the formation of 4-diphosphocytidyl-2-C-methyl-D-erythritol from CTP and 2-C-methyl-D-erythritol 4-phosphate (MEP).</text>
</comment>
<reference evidence="5 6" key="1">
    <citation type="submission" date="2018-07" db="EMBL/GenBank/DDBJ databases">
        <title>Anaerosacharophilus polymeroproducens gen. nov. sp. nov., an anaerobic bacterium isolated from salt field.</title>
        <authorList>
            <person name="Kim W."/>
            <person name="Yang S.-H."/>
            <person name="Oh J."/>
            <person name="Lee J.-H."/>
            <person name="Kwon K.K."/>
        </authorList>
    </citation>
    <scope>NUCLEOTIDE SEQUENCE [LARGE SCALE GENOMIC DNA]</scope>
    <source>
        <strain evidence="5 6">MCWD5</strain>
    </source>
</reference>
<dbReference type="FunFam" id="3.90.550.10:FF:000003">
    <property type="entry name" value="2-C-methyl-D-erythritol 4-phosphate cytidylyltransferase"/>
    <property type="match status" value="1"/>
</dbReference>
<dbReference type="NCBIfam" id="TIGR00453">
    <property type="entry name" value="ispD"/>
    <property type="match status" value="1"/>
</dbReference>
<dbReference type="EC" id="2.7.7.60" evidence="4"/>
<evidence type="ECO:0000313" key="5">
    <source>
        <dbReference type="EMBL" id="RDU23589.1"/>
    </source>
</evidence>
<comment type="caution">
    <text evidence="5">The sequence shown here is derived from an EMBL/GenBank/DDBJ whole genome shotgun (WGS) entry which is preliminary data.</text>
</comment>
<evidence type="ECO:0000256" key="4">
    <source>
        <dbReference type="HAMAP-Rule" id="MF_00108"/>
    </source>
</evidence>
<protein>
    <recommendedName>
        <fullName evidence="4">2-C-methyl-D-erythritol 4-phosphate cytidylyltransferase</fullName>
        <ecNumber evidence="4">2.7.7.60</ecNumber>
    </recommendedName>
    <alternativeName>
        <fullName evidence="4">4-diphosphocytidyl-2C-methyl-D-erythritol synthase</fullName>
    </alternativeName>
    <alternativeName>
        <fullName evidence="4">MEP cytidylyltransferase</fullName>
        <shortName evidence="4">MCT</shortName>
    </alternativeName>
</protein>
<keyword evidence="3 4" id="KW-0414">Isoprene biosynthesis</keyword>
<accession>A0A371AVM2</accession>
<evidence type="ECO:0000313" key="6">
    <source>
        <dbReference type="Proteomes" id="UP000255036"/>
    </source>
</evidence>
<dbReference type="InterPro" id="IPR050088">
    <property type="entry name" value="IspD/TarI_cytidylyltransf_bact"/>
</dbReference>
<dbReference type="HAMAP" id="MF_00108">
    <property type="entry name" value="IspD"/>
    <property type="match status" value="1"/>
</dbReference>
<comment type="similarity">
    <text evidence="4">Belongs to the IspD/TarI cytidylyltransferase family. IspD subfamily.</text>
</comment>
<proteinExistence type="inferred from homology"/>
<comment type="pathway">
    <text evidence="4">Isoprenoid biosynthesis; isopentenyl diphosphate biosynthesis via DXP pathway; isopentenyl diphosphate from 1-deoxy-D-xylulose 5-phosphate: step 2/6.</text>
</comment>
<evidence type="ECO:0000256" key="1">
    <source>
        <dbReference type="ARBA" id="ARBA00022679"/>
    </source>
</evidence>
<feature type="site" description="Positions MEP for the nucleophilic attack" evidence="4">
    <location>
        <position position="214"/>
    </location>
</feature>